<evidence type="ECO:0000256" key="2">
    <source>
        <dbReference type="ARBA" id="ARBA00022729"/>
    </source>
</evidence>
<dbReference type="PANTHER" id="PTHR43649">
    <property type="entry name" value="ARABINOSE-BINDING PROTEIN-RELATED"/>
    <property type="match status" value="1"/>
</dbReference>
<keyword evidence="2 6" id="KW-0732">Signal</keyword>
<keyword evidence="5" id="KW-0449">Lipoprotein</keyword>
<keyword evidence="8" id="KW-1185">Reference proteome</keyword>
<feature type="signal peptide" evidence="6">
    <location>
        <begin position="1"/>
        <end position="28"/>
    </location>
</feature>
<comment type="caution">
    <text evidence="7">The sequence shown here is derived from an EMBL/GenBank/DDBJ whole genome shotgun (WGS) entry which is preliminary data.</text>
</comment>
<dbReference type="PANTHER" id="PTHR43649:SF33">
    <property type="entry name" value="POLYGALACTURONAN_RHAMNOGALACTURONAN-BINDING PROTEIN YTCQ"/>
    <property type="match status" value="1"/>
</dbReference>
<name>A0ABP8B044_9MICO</name>
<evidence type="ECO:0000256" key="4">
    <source>
        <dbReference type="ARBA" id="ARBA00023139"/>
    </source>
</evidence>
<dbReference type="Proteomes" id="UP001500213">
    <property type="component" value="Unassembled WGS sequence"/>
</dbReference>
<dbReference type="SUPFAM" id="SSF53850">
    <property type="entry name" value="Periplasmic binding protein-like II"/>
    <property type="match status" value="1"/>
</dbReference>
<dbReference type="PROSITE" id="PS51257">
    <property type="entry name" value="PROKAR_LIPOPROTEIN"/>
    <property type="match status" value="1"/>
</dbReference>
<evidence type="ECO:0000256" key="6">
    <source>
        <dbReference type="SAM" id="SignalP"/>
    </source>
</evidence>
<dbReference type="EMBL" id="BAABBX010000017">
    <property type="protein sequence ID" value="GAA4194688.1"/>
    <property type="molecule type" value="Genomic_DNA"/>
</dbReference>
<accession>A0ABP8B044</accession>
<evidence type="ECO:0000313" key="8">
    <source>
        <dbReference type="Proteomes" id="UP001500213"/>
    </source>
</evidence>
<protein>
    <recommendedName>
        <fullName evidence="9">Extracellular solute-binding protein</fullName>
    </recommendedName>
</protein>
<gene>
    <name evidence="7" type="ORF">GCM10022288_30470</name>
</gene>
<keyword evidence="3" id="KW-0472">Membrane</keyword>
<proteinExistence type="predicted"/>
<evidence type="ECO:0000313" key="7">
    <source>
        <dbReference type="EMBL" id="GAA4194688.1"/>
    </source>
</evidence>
<feature type="chain" id="PRO_5046024819" description="Extracellular solute-binding protein" evidence="6">
    <location>
        <begin position="29"/>
        <end position="460"/>
    </location>
</feature>
<sequence length="460" mass="48458">MRFPFRSKSVLRSLAVLAAAGLAVTGLAACSGGGASQGAAGSATKGTINWWGWTPTNTDEAKGFIAAFNKQYPDIKVNFKLVGISDYQAAMRPALASNNGPDVYDLQPGAYVQQFGSYAEDLTPVAKKALGSDWKSKIAKIAVDGLSSKGKLTALPIGSTFAGSLWYNADLFKKFDLQPPKTLDEWKQVCATFKANNVGCFAQGASQEGFDQDTLQAIANSVDPGFWTKASKGDEKWDSPQIVKTLSIWKELFTSGIMQEGALGAQQYPDVNNAFLTGKYAMVMMGSWYTQYATEAAMTQAISAAGVAGAKPFPILPMQFPDVAGKGNTSEMFGDADYGLAVASKSKNRAAAETFVTWMATSKDGQQQIADRLDTTPVLAGVAPNFDKIAFVDPSIQSGPVNDYLKGTASVDEPRFALLNADIENAFLAAAQSVASGSATPQKAAATLQQAADAAKAANG</sequence>
<dbReference type="Pfam" id="PF01547">
    <property type="entry name" value="SBP_bac_1"/>
    <property type="match status" value="1"/>
</dbReference>
<evidence type="ECO:0000256" key="3">
    <source>
        <dbReference type="ARBA" id="ARBA00023136"/>
    </source>
</evidence>
<evidence type="ECO:0000256" key="5">
    <source>
        <dbReference type="ARBA" id="ARBA00023288"/>
    </source>
</evidence>
<evidence type="ECO:0000256" key="1">
    <source>
        <dbReference type="ARBA" id="ARBA00022475"/>
    </source>
</evidence>
<dbReference type="InterPro" id="IPR006059">
    <property type="entry name" value="SBP"/>
</dbReference>
<dbReference type="RefSeq" id="WP_344778473.1">
    <property type="nucleotide sequence ID" value="NZ_BAABBX010000017.1"/>
</dbReference>
<dbReference type="InterPro" id="IPR050490">
    <property type="entry name" value="Bact_solute-bd_prot1"/>
</dbReference>
<evidence type="ECO:0008006" key="9">
    <source>
        <dbReference type="Google" id="ProtNLM"/>
    </source>
</evidence>
<dbReference type="Gene3D" id="3.40.190.10">
    <property type="entry name" value="Periplasmic binding protein-like II"/>
    <property type="match status" value="2"/>
</dbReference>
<keyword evidence="1" id="KW-1003">Cell membrane</keyword>
<keyword evidence="4" id="KW-0564">Palmitate</keyword>
<organism evidence="7 8">
    <name type="scientific">Gryllotalpicola kribbensis</name>
    <dbReference type="NCBI Taxonomy" id="993084"/>
    <lineage>
        <taxon>Bacteria</taxon>
        <taxon>Bacillati</taxon>
        <taxon>Actinomycetota</taxon>
        <taxon>Actinomycetes</taxon>
        <taxon>Micrococcales</taxon>
        <taxon>Microbacteriaceae</taxon>
        <taxon>Gryllotalpicola</taxon>
    </lineage>
</organism>
<reference evidence="8" key="1">
    <citation type="journal article" date="2019" name="Int. J. Syst. Evol. Microbiol.">
        <title>The Global Catalogue of Microorganisms (GCM) 10K type strain sequencing project: providing services to taxonomists for standard genome sequencing and annotation.</title>
        <authorList>
            <consortium name="The Broad Institute Genomics Platform"/>
            <consortium name="The Broad Institute Genome Sequencing Center for Infectious Disease"/>
            <person name="Wu L."/>
            <person name="Ma J."/>
        </authorList>
    </citation>
    <scope>NUCLEOTIDE SEQUENCE [LARGE SCALE GENOMIC DNA]</scope>
    <source>
        <strain evidence="8">JCM 17593</strain>
    </source>
</reference>